<feature type="compositionally biased region" description="Low complexity" evidence="1">
    <location>
        <begin position="25"/>
        <end position="45"/>
    </location>
</feature>
<feature type="chain" id="PRO_5046628240" evidence="2">
    <location>
        <begin position="26"/>
        <end position="201"/>
    </location>
</feature>
<evidence type="ECO:0000259" key="3">
    <source>
        <dbReference type="Pfam" id="PF03713"/>
    </source>
</evidence>
<dbReference type="PROSITE" id="PS51257">
    <property type="entry name" value="PROKAR_LIPOPROTEIN"/>
    <property type="match status" value="1"/>
</dbReference>
<dbReference type="PANTHER" id="PTHR36933">
    <property type="entry name" value="SLL0788 PROTEIN"/>
    <property type="match status" value="1"/>
</dbReference>
<feature type="signal peptide" evidence="2">
    <location>
        <begin position="1"/>
        <end position="25"/>
    </location>
</feature>
<dbReference type="EMBL" id="JAUSZS010000002">
    <property type="protein sequence ID" value="MDQ0930143.1"/>
    <property type="molecule type" value="Genomic_DNA"/>
</dbReference>
<sequence>MRTIRKTFVALTATAALALTLTACGSDDGNSDNNSSNSGASNSSSKETKATGDHNAQDVTFAQGMIPHHQGALVMAKAAADKASSAEVKSLAARIEKAQAPEIETMTGWLKTWGKDVPASAESMPGMESMESMPGMDHAASGKQFDKNFLTMMIEHHKGAVTMATTEKAKGEYGPATSMADDVIRTQTAEIAEMNKLLGKS</sequence>
<protein>
    <submittedName>
        <fullName evidence="4">Uncharacterized protein (DUF305 family)</fullName>
    </submittedName>
</protein>
<dbReference type="InterPro" id="IPR005183">
    <property type="entry name" value="DUF305_CopM-like"/>
</dbReference>
<keyword evidence="5" id="KW-1185">Reference proteome</keyword>
<accession>A0ABU0RDS4</accession>
<organism evidence="4 5">
    <name type="scientific">Streptomyces turgidiscabies</name>
    <dbReference type="NCBI Taxonomy" id="85558"/>
    <lineage>
        <taxon>Bacteria</taxon>
        <taxon>Bacillati</taxon>
        <taxon>Actinomycetota</taxon>
        <taxon>Actinomycetes</taxon>
        <taxon>Kitasatosporales</taxon>
        <taxon>Streptomycetaceae</taxon>
        <taxon>Streptomyces</taxon>
    </lineage>
</organism>
<dbReference type="Pfam" id="PF03713">
    <property type="entry name" value="DUF305"/>
    <property type="match status" value="1"/>
</dbReference>
<dbReference type="Proteomes" id="UP001223072">
    <property type="component" value="Unassembled WGS sequence"/>
</dbReference>
<keyword evidence="2" id="KW-0732">Signal</keyword>
<dbReference type="RefSeq" id="WP_307624455.1">
    <property type="nucleotide sequence ID" value="NZ_JAUSZS010000002.1"/>
</dbReference>
<evidence type="ECO:0000256" key="2">
    <source>
        <dbReference type="SAM" id="SignalP"/>
    </source>
</evidence>
<dbReference type="Gene3D" id="1.20.1260.10">
    <property type="match status" value="1"/>
</dbReference>
<gene>
    <name evidence="4" type="ORF">QFZ49_000050</name>
</gene>
<feature type="region of interest" description="Disordered" evidence="1">
    <location>
        <begin position="25"/>
        <end position="52"/>
    </location>
</feature>
<dbReference type="PANTHER" id="PTHR36933:SF1">
    <property type="entry name" value="SLL0788 PROTEIN"/>
    <property type="match status" value="1"/>
</dbReference>
<name>A0ABU0RDS4_9ACTN</name>
<feature type="domain" description="DUF305" evidence="3">
    <location>
        <begin position="58"/>
        <end position="198"/>
    </location>
</feature>
<evidence type="ECO:0000313" key="4">
    <source>
        <dbReference type="EMBL" id="MDQ0930143.1"/>
    </source>
</evidence>
<evidence type="ECO:0000313" key="5">
    <source>
        <dbReference type="Proteomes" id="UP001223072"/>
    </source>
</evidence>
<evidence type="ECO:0000256" key="1">
    <source>
        <dbReference type="SAM" id="MobiDB-lite"/>
    </source>
</evidence>
<comment type="caution">
    <text evidence="4">The sequence shown here is derived from an EMBL/GenBank/DDBJ whole genome shotgun (WGS) entry which is preliminary data.</text>
</comment>
<proteinExistence type="predicted"/>
<reference evidence="4 5" key="1">
    <citation type="submission" date="2023-07" db="EMBL/GenBank/DDBJ databases">
        <title>Comparative genomics of wheat-associated soil bacteria to identify genetic determinants of phenazine resistance.</title>
        <authorList>
            <person name="Mouncey N."/>
        </authorList>
    </citation>
    <scope>NUCLEOTIDE SEQUENCE [LARGE SCALE GENOMIC DNA]</scope>
    <source>
        <strain evidence="4 5">W2I16</strain>
    </source>
</reference>
<dbReference type="InterPro" id="IPR012347">
    <property type="entry name" value="Ferritin-like"/>
</dbReference>